<proteinExistence type="predicted"/>
<gene>
    <name evidence="2" type="ORF">FYJ85_18835</name>
</gene>
<protein>
    <submittedName>
        <fullName evidence="2">Uncharacterized protein</fullName>
    </submittedName>
</protein>
<comment type="caution">
    <text evidence="2">The sequence shown here is derived from an EMBL/GenBank/DDBJ whole genome shotgun (WGS) entry which is preliminary data.</text>
</comment>
<keyword evidence="1" id="KW-0812">Transmembrane</keyword>
<sequence length="86" mass="9884">MKKQWVPILILVWLVLLTVCMVLFQMRTGVVDEILDEQDRQAGILIKQSEILALNTVLVRALVEQVRSGRETAKDEVTLRLEELPQ</sequence>
<evidence type="ECO:0000256" key="1">
    <source>
        <dbReference type="SAM" id="Phobius"/>
    </source>
</evidence>
<keyword evidence="1" id="KW-0472">Membrane</keyword>
<evidence type="ECO:0000313" key="3">
    <source>
        <dbReference type="Proteomes" id="UP000435649"/>
    </source>
</evidence>
<name>A0A844G826_9BACT</name>
<evidence type="ECO:0000313" key="2">
    <source>
        <dbReference type="EMBL" id="MST99094.1"/>
    </source>
</evidence>
<keyword evidence="1" id="KW-1133">Transmembrane helix</keyword>
<accession>A0A844G826</accession>
<dbReference type="EMBL" id="VUNS01000029">
    <property type="protein sequence ID" value="MST99094.1"/>
    <property type="molecule type" value="Genomic_DNA"/>
</dbReference>
<feature type="transmembrane region" description="Helical" evidence="1">
    <location>
        <begin position="6"/>
        <end position="24"/>
    </location>
</feature>
<keyword evidence="3" id="KW-1185">Reference proteome</keyword>
<dbReference type="Proteomes" id="UP000435649">
    <property type="component" value="Unassembled WGS sequence"/>
</dbReference>
<organism evidence="2 3">
    <name type="scientific">Victivallis lenta</name>
    <dbReference type="NCBI Taxonomy" id="2606640"/>
    <lineage>
        <taxon>Bacteria</taxon>
        <taxon>Pseudomonadati</taxon>
        <taxon>Lentisphaerota</taxon>
        <taxon>Lentisphaeria</taxon>
        <taxon>Victivallales</taxon>
        <taxon>Victivallaceae</taxon>
        <taxon>Victivallis</taxon>
    </lineage>
</organism>
<dbReference type="AlphaFoldDB" id="A0A844G826"/>
<reference evidence="2 3" key="1">
    <citation type="submission" date="2019-08" db="EMBL/GenBank/DDBJ databases">
        <title>In-depth cultivation of the pig gut microbiome towards novel bacterial diversity and tailored functional studies.</title>
        <authorList>
            <person name="Wylensek D."/>
            <person name="Hitch T.C.A."/>
            <person name="Clavel T."/>
        </authorList>
    </citation>
    <scope>NUCLEOTIDE SEQUENCE [LARGE SCALE GENOMIC DNA]</scope>
    <source>
        <strain evidence="2 3">BBE-744-WT-12</strain>
    </source>
</reference>
<dbReference type="RefSeq" id="WP_154420233.1">
    <property type="nucleotide sequence ID" value="NZ_VUNS01000029.1"/>
</dbReference>